<feature type="region of interest" description="Disordered" evidence="1">
    <location>
        <begin position="1"/>
        <end position="32"/>
    </location>
</feature>
<gene>
    <name evidence="2" type="ORF">JDV02_008298</name>
</gene>
<reference evidence="2" key="1">
    <citation type="submission" date="2021-11" db="EMBL/GenBank/DDBJ databases">
        <title>Purpureocillium_takamizusanense_genome.</title>
        <authorList>
            <person name="Nguyen N.-H."/>
        </authorList>
    </citation>
    <scope>NUCLEOTIDE SEQUENCE</scope>
    <source>
        <strain evidence="2">PT3</strain>
    </source>
</reference>
<evidence type="ECO:0000313" key="2">
    <source>
        <dbReference type="EMBL" id="UNI22407.1"/>
    </source>
</evidence>
<dbReference type="KEGG" id="ptkz:JDV02_008298"/>
<dbReference type="GeneID" id="72070246"/>
<sequence>MAAQQPVATDDDEARQQLLQQRRPPNADTRGMTVAPWFRAGAATAGPDLMGEPEPETWKAMKRYWESKLALEEQLDLLQKLREAGDGGVGDTVNDQAVEAARAPLGDMLSEYELAFAAAEAQGWQPAWYPIPQSFKDARGQRRARRSEETNNLSQEKRDNTWPGGRAS</sequence>
<proteinExistence type="predicted"/>
<dbReference type="OrthoDB" id="10522211at2759"/>
<evidence type="ECO:0000313" key="3">
    <source>
        <dbReference type="Proteomes" id="UP000829364"/>
    </source>
</evidence>
<accession>A0A9Q8QND7</accession>
<dbReference type="Proteomes" id="UP000829364">
    <property type="component" value="Chromosome 8"/>
</dbReference>
<name>A0A9Q8QND7_9HYPO</name>
<dbReference type="EMBL" id="CP086361">
    <property type="protein sequence ID" value="UNI22407.1"/>
    <property type="molecule type" value="Genomic_DNA"/>
</dbReference>
<evidence type="ECO:0000256" key="1">
    <source>
        <dbReference type="SAM" id="MobiDB-lite"/>
    </source>
</evidence>
<dbReference type="RefSeq" id="XP_047845888.1">
    <property type="nucleotide sequence ID" value="XM_047989883.1"/>
</dbReference>
<protein>
    <submittedName>
        <fullName evidence="2">Uncharacterized protein</fullName>
    </submittedName>
</protein>
<feature type="region of interest" description="Disordered" evidence="1">
    <location>
        <begin position="135"/>
        <end position="168"/>
    </location>
</feature>
<organism evidence="2 3">
    <name type="scientific">Purpureocillium takamizusanense</name>
    <dbReference type="NCBI Taxonomy" id="2060973"/>
    <lineage>
        <taxon>Eukaryota</taxon>
        <taxon>Fungi</taxon>
        <taxon>Dikarya</taxon>
        <taxon>Ascomycota</taxon>
        <taxon>Pezizomycotina</taxon>
        <taxon>Sordariomycetes</taxon>
        <taxon>Hypocreomycetidae</taxon>
        <taxon>Hypocreales</taxon>
        <taxon>Ophiocordycipitaceae</taxon>
        <taxon>Purpureocillium</taxon>
    </lineage>
</organism>
<keyword evidence="3" id="KW-1185">Reference proteome</keyword>
<dbReference type="AlphaFoldDB" id="A0A9Q8QND7"/>